<sequence>MSSSTLPRTPLSARVVALASVAVLGGAVLTACGSDAGSGEGSAQTGPVVVASTSVYADIAEQVAGGNAAVESVISDPAADPHSYEASPADAAAVTGADLVVYNGAGYDSFVDRALENADDVHVVRAVDEFERVTGETIAGHSHGDHDHGDEHDDEHGHEDEHGAEDGHDEHGDEHGHDDHGADDSHGGHDHDSDTNEHVWFSLPTAAAVAERVAEELAAIDEANAEEYRENADRFADSLAPLEAQLDEIHDRGHFAYAQTERIGAHLFDAAHMVDLTPRGFLASIEDDTDPSAADLSAMLDLMAEREVAFLAFNTQTETSVTARVRDAAESADVAVLDLTETLPEGMDYTEWMTQIVDSLSSALDGATPVDDGGH</sequence>
<dbReference type="RefSeq" id="WP_095719064.1">
    <property type="nucleotide sequence ID" value="NZ_NTGA01000027.1"/>
</dbReference>
<evidence type="ECO:0000256" key="6">
    <source>
        <dbReference type="SAM" id="MobiDB-lite"/>
    </source>
</evidence>
<comment type="similarity">
    <text evidence="5">Belongs to the bacterial solute-binding protein 9 family.</text>
</comment>
<evidence type="ECO:0000256" key="7">
    <source>
        <dbReference type="SAM" id="SignalP"/>
    </source>
</evidence>
<dbReference type="PANTHER" id="PTHR42953">
    <property type="entry name" value="HIGH-AFFINITY ZINC UPTAKE SYSTEM PROTEIN ZNUA-RELATED"/>
    <property type="match status" value="1"/>
</dbReference>
<evidence type="ECO:0000313" key="8">
    <source>
        <dbReference type="EMBL" id="PAY22219.1"/>
    </source>
</evidence>
<reference evidence="9" key="1">
    <citation type="submission" date="2017-09" db="EMBL/GenBank/DDBJ databases">
        <authorList>
            <person name="Zhang Y."/>
            <person name="Huang X."/>
            <person name="Liu J."/>
            <person name="Lu L."/>
            <person name="Peng K."/>
        </authorList>
    </citation>
    <scope>NUCLEOTIDE SEQUENCE [LARGE SCALE GENOMIC DNA]</scope>
    <source>
        <strain evidence="9">S-XJ-1</strain>
    </source>
</reference>
<keyword evidence="3" id="KW-0479">Metal-binding</keyword>
<dbReference type="GO" id="GO:0046872">
    <property type="term" value="F:metal ion binding"/>
    <property type="evidence" value="ECO:0007669"/>
    <property type="project" value="UniProtKB-KW"/>
</dbReference>
<comment type="subcellular location">
    <subcellularLocation>
        <location evidence="1">Cell envelope</location>
    </subcellularLocation>
</comment>
<comment type="caution">
    <text evidence="8">The sequence shown here is derived from an EMBL/GenBank/DDBJ whole genome shotgun (WGS) entry which is preliminary data.</text>
</comment>
<dbReference type="InterPro" id="IPR006128">
    <property type="entry name" value="Lipoprotein_PsaA-like"/>
</dbReference>
<evidence type="ECO:0000256" key="2">
    <source>
        <dbReference type="ARBA" id="ARBA00022448"/>
    </source>
</evidence>
<evidence type="ECO:0000256" key="3">
    <source>
        <dbReference type="ARBA" id="ARBA00022723"/>
    </source>
</evidence>
<evidence type="ECO:0000256" key="4">
    <source>
        <dbReference type="ARBA" id="ARBA00022729"/>
    </source>
</evidence>
<dbReference type="Gene3D" id="3.40.50.1980">
    <property type="entry name" value="Nitrogenase molybdenum iron protein domain"/>
    <property type="match status" value="3"/>
</dbReference>
<dbReference type="EMBL" id="NTGA01000027">
    <property type="protein sequence ID" value="PAY22219.1"/>
    <property type="molecule type" value="Genomic_DNA"/>
</dbReference>
<dbReference type="SUPFAM" id="SSF53807">
    <property type="entry name" value="Helical backbone' metal receptor"/>
    <property type="match status" value="1"/>
</dbReference>
<keyword evidence="2 5" id="KW-0813">Transport</keyword>
<dbReference type="AlphaFoldDB" id="A0A2A2WLY2"/>
<keyword evidence="4 7" id="KW-0732">Signal</keyword>
<keyword evidence="9" id="KW-1185">Reference proteome</keyword>
<dbReference type="PRINTS" id="PR00690">
    <property type="entry name" value="ADHESNFAMILY"/>
</dbReference>
<feature type="chain" id="PRO_5039608524" evidence="7">
    <location>
        <begin position="20"/>
        <end position="375"/>
    </location>
</feature>
<dbReference type="GO" id="GO:0030313">
    <property type="term" value="C:cell envelope"/>
    <property type="evidence" value="ECO:0007669"/>
    <property type="project" value="UniProtKB-SubCell"/>
</dbReference>
<feature type="signal peptide" evidence="7">
    <location>
        <begin position="1"/>
        <end position="19"/>
    </location>
</feature>
<dbReference type="Proteomes" id="UP000218810">
    <property type="component" value="Unassembled WGS sequence"/>
</dbReference>
<evidence type="ECO:0000313" key="9">
    <source>
        <dbReference type="Proteomes" id="UP000218810"/>
    </source>
</evidence>
<protein>
    <submittedName>
        <fullName evidence="8">ABC transporter substrate-binding protein</fullName>
    </submittedName>
</protein>
<name>A0A2A2WLY2_9ACTN</name>
<organism evidence="8 9">
    <name type="scientific">Dietzia natronolimnaea</name>
    <dbReference type="NCBI Taxonomy" id="161920"/>
    <lineage>
        <taxon>Bacteria</taxon>
        <taxon>Bacillati</taxon>
        <taxon>Actinomycetota</taxon>
        <taxon>Actinomycetes</taxon>
        <taxon>Mycobacteriales</taxon>
        <taxon>Dietziaceae</taxon>
        <taxon>Dietzia</taxon>
    </lineage>
</organism>
<dbReference type="Pfam" id="PF01297">
    <property type="entry name" value="ZnuA"/>
    <property type="match status" value="1"/>
</dbReference>
<accession>A0A2A2WLY2</accession>
<dbReference type="GO" id="GO:0007155">
    <property type="term" value="P:cell adhesion"/>
    <property type="evidence" value="ECO:0007669"/>
    <property type="project" value="InterPro"/>
</dbReference>
<dbReference type="InterPro" id="IPR006127">
    <property type="entry name" value="ZnuA-like"/>
</dbReference>
<feature type="compositionally biased region" description="Basic and acidic residues" evidence="6">
    <location>
        <begin position="142"/>
        <end position="196"/>
    </location>
</feature>
<dbReference type="InterPro" id="IPR050492">
    <property type="entry name" value="Bact_metal-bind_prot9"/>
</dbReference>
<dbReference type="OrthoDB" id="5296019at2"/>
<dbReference type="GO" id="GO:0030001">
    <property type="term" value="P:metal ion transport"/>
    <property type="evidence" value="ECO:0007669"/>
    <property type="project" value="InterPro"/>
</dbReference>
<feature type="region of interest" description="Disordered" evidence="6">
    <location>
        <begin position="137"/>
        <end position="196"/>
    </location>
</feature>
<proteinExistence type="inferred from homology"/>
<dbReference type="PANTHER" id="PTHR42953:SF1">
    <property type="entry name" value="METAL-BINDING PROTEIN HI_0362-RELATED"/>
    <property type="match status" value="1"/>
</dbReference>
<gene>
    <name evidence="8" type="ORF">CEY15_14695</name>
</gene>
<evidence type="ECO:0000256" key="5">
    <source>
        <dbReference type="RuleBase" id="RU003512"/>
    </source>
</evidence>
<evidence type="ECO:0000256" key="1">
    <source>
        <dbReference type="ARBA" id="ARBA00004196"/>
    </source>
</evidence>